<dbReference type="Pfam" id="PF04350">
    <property type="entry name" value="PilO"/>
    <property type="match status" value="1"/>
</dbReference>
<dbReference type="RefSeq" id="WP_339599821.1">
    <property type="nucleotide sequence ID" value="NZ_JBBHLC010000046.1"/>
</dbReference>
<protein>
    <submittedName>
        <fullName evidence="2">Pilus assembly protein PilP</fullName>
    </submittedName>
</protein>
<comment type="caution">
    <text evidence="2">The sequence shown here is derived from an EMBL/GenBank/DDBJ whole genome shotgun (WGS) entry which is preliminary data.</text>
</comment>
<keyword evidence="3" id="KW-1185">Reference proteome</keyword>
<name>A0ABU8QVN2_9PSED</name>
<dbReference type="Gene3D" id="2.30.30.830">
    <property type="match status" value="1"/>
</dbReference>
<dbReference type="Pfam" id="PF04351">
    <property type="entry name" value="PilP"/>
    <property type="match status" value="1"/>
</dbReference>
<keyword evidence="1" id="KW-0472">Membrane</keyword>
<keyword evidence="1" id="KW-1133">Transmembrane helix</keyword>
<dbReference type="Gene3D" id="3.30.70.60">
    <property type="match status" value="1"/>
</dbReference>
<accession>A0ABU8QVN2</accession>
<evidence type="ECO:0000313" key="2">
    <source>
        <dbReference type="EMBL" id="MEJ5864645.1"/>
    </source>
</evidence>
<proteinExistence type="predicted"/>
<dbReference type="EMBL" id="JBBHLC010000046">
    <property type="protein sequence ID" value="MEJ5864645.1"/>
    <property type="molecule type" value="Genomic_DNA"/>
</dbReference>
<dbReference type="InterPro" id="IPR014717">
    <property type="entry name" value="Transl_elong_EF1B/ribsomal_bS6"/>
</dbReference>
<feature type="transmembrane region" description="Helical" evidence="1">
    <location>
        <begin position="21"/>
        <end position="39"/>
    </location>
</feature>
<keyword evidence="1" id="KW-0812">Transmembrane</keyword>
<organism evidence="2 3">
    <name type="scientific">Pseudomonas farsensis</name>
    <dbReference type="NCBI Taxonomy" id="2745492"/>
    <lineage>
        <taxon>Bacteria</taxon>
        <taxon>Pseudomonadati</taxon>
        <taxon>Pseudomonadota</taxon>
        <taxon>Gammaproteobacteria</taxon>
        <taxon>Pseudomonadales</taxon>
        <taxon>Pseudomonadaceae</taxon>
        <taxon>Pseudomonas</taxon>
    </lineage>
</organism>
<gene>
    <name evidence="2" type="ORF">V7S98_15575</name>
</gene>
<dbReference type="InterPro" id="IPR007445">
    <property type="entry name" value="PilO"/>
</dbReference>
<evidence type="ECO:0000256" key="1">
    <source>
        <dbReference type="SAM" id="Phobius"/>
    </source>
</evidence>
<reference evidence="2 3" key="1">
    <citation type="submission" date="2024-02" db="EMBL/GenBank/DDBJ databases">
        <title>Identification of pathogenicity and growth-promoting function of Pseudomonas putida variant.</title>
        <authorList>
            <person name="Sun J."/>
        </authorList>
    </citation>
    <scope>NUCLEOTIDE SEQUENCE [LARGE SCALE GENOMIC DNA]</scope>
    <source>
        <strain evidence="2 3">A03</strain>
    </source>
</reference>
<dbReference type="InterPro" id="IPR007446">
    <property type="entry name" value="PilP"/>
</dbReference>
<dbReference type="Proteomes" id="UP001380290">
    <property type="component" value="Unassembled WGS sequence"/>
</dbReference>
<evidence type="ECO:0000313" key="3">
    <source>
        <dbReference type="Proteomes" id="UP001380290"/>
    </source>
</evidence>
<sequence length="337" mass="37155">MKALLTLDWRGLVVRSRLFRGAALVLSMLAVGAVGWASVLRETGQQLREAQVLEQSALQSLAERRTELVELDGERLALQRARQMLQEARWRLDAGEGMSDLLDQLALSGHEHGLVFERVDVLAEQQPGPGYHRLPLDIQVVGHYPSLRAWVEQSLRRLRLLQVTRISLAGVDNSQGLVTAQLHLQVYRAAEALPAPASLADDPAQAVVVRRPFDPFKPWSFSEPDGGLGRMPLEQLAMVGSLSRDGRHQALVQAAGRLHRVQEGQRLGRDDGRVVRIDAQQMEVRERLYIAGGWQERSRFLALVTGAQGEVMDDVETRNADTAADAVDGLEGGAIEG</sequence>